<keyword evidence="1" id="KW-0472">Membrane</keyword>
<gene>
    <name evidence="2" type="primary">Hypp2533</name>
    <name evidence="2" type="ORF">BLAG_LOCUS17418</name>
</gene>
<proteinExistence type="predicted"/>
<evidence type="ECO:0000256" key="1">
    <source>
        <dbReference type="SAM" id="Phobius"/>
    </source>
</evidence>
<dbReference type="OrthoDB" id="10547099at2759"/>
<dbReference type="AlphaFoldDB" id="A0A8J9ZUC1"/>
<feature type="transmembrane region" description="Helical" evidence="1">
    <location>
        <begin position="70"/>
        <end position="92"/>
    </location>
</feature>
<name>A0A8J9ZUC1_BRALA</name>
<keyword evidence="1" id="KW-0812">Transmembrane</keyword>
<organism evidence="2 3">
    <name type="scientific">Branchiostoma lanceolatum</name>
    <name type="common">Common lancelet</name>
    <name type="synonym">Amphioxus lanceolatum</name>
    <dbReference type="NCBI Taxonomy" id="7740"/>
    <lineage>
        <taxon>Eukaryota</taxon>
        <taxon>Metazoa</taxon>
        <taxon>Chordata</taxon>
        <taxon>Cephalochordata</taxon>
        <taxon>Leptocardii</taxon>
        <taxon>Amphioxiformes</taxon>
        <taxon>Branchiostomatidae</taxon>
        <taxon>Branchiostoma</taxon>
    </lineage>
</organism>
<sequence length="97" mass="10880">MLGDDGLSTTQIRTRTALDKTWSSMSRPDGKATTLAPAKYRVMADDGPTMSKWDEPVGSAKKEERKPTPWWIWMALLGTVGNILVVIVVYLWTTMYS</sequence>
<evidence type="ECO:0000313" key="2">
    <source>
        <dbReference type="EMBL" id="CAH1262299.1"/>
    </source>
</evidence>
<dbReference type="EMBL" id="OV696689">
    <property type="protein sequence ID" value="CAH1262299.1"/>
    <property type="molecule type" value="Genomic_DNA"/>
</dbReference>
<reference evidence="2" key="1">
    <citation type="submission" date="2022-01" db="EMBL/GenBank/DDBJ databases">
        <authorList>
            <person name="Braso-Vives M."/>
        </authorList>
    </citation>
    <scope>NUCLEOTIDE SEQUENCE</scope>
</reference>
<keyword evidence="1" id="KW-1133">Transmembrane helix</keyword>
<keyword evidence="3" id="KW-1185">Reference proteome</keyword>
<protein>
    <submittedName>
        <fullName evidence="2">Hypp2533 protein</fullName>
    </submittedName>
</protein>
<accession>A0A8J9ZUC1</accession>
<dbReference type="Proteomes" id="UP000838412">
    <property type="component" value="Chromosome 4"/>
</dbReference>
<evidence type="ECO:0000313" key="3">
    <source>
        <dbReference type="Proteomes" id="UP000838412"/>
    </source>
</evidence>